<sequence length="88" mass="9591">MTVHPPVLRYQIRYRDGGEPETLISNDMADAMAQASQRAKAVGQAVALWCDGRWIADVDSAPSLLSPDLIAKLVHAGIYVFGAPVRDR</sequence>
<dbReference type="Proteomes" id="UP000031166">
    <property type="component" value="Unassembled WGS sequence"/>
</dbReference>
<dbReference type="STRING" id="172043.RM53_16225"/>
<evidence type="ECO:0000313" key="1">
    <source>
        <dbReference type="EMBL" id="KIC53924.1"/>
    </source>
</evidence>
<proteinExistence type="predicted"/>
<evidence type="ECO:0000313" key="2">
    <source>
        <dbReference type="Proteomes" id="UP000031166"/>
    </source>
</evidence>
<name>A0A0B4BZ54_9CAUL</name>
<gene>
    <name evidence="1" type="ORF">RM53_16225</name>
</gene>
<dbReference type="RefSeq" id="WP_039248674.1">
    <property type="nucleotide sequence ID" value="NZ_JWSY01000055.1"/>
</dbReference>
<protein>
    <submittedName>
        <fullName evidence="1">Uncharacterized protein</fullName>
    </submittedName>
</protein>
<dbReference type="EMBL" id="JWSY01000055">
    <property type="protein sequence ID" value="KIC53924.1"/>
    <property type="molecule type" value="Genomic_DNA"/>
</dbReference>
<dbReference type="AlphaFoldDB" id="A0A0B4BZ54"/>
<accession>A0A0B4BZ54</accession>
<reference evidence="1 2" key="1">
    <citation type="submission" date="2014-12" db="EMBL/GenBank/DDBJ databases">
        <title>Genome sequencing of Brevundimonas nasdae TPW30.</title>
        <authorList>
            <person name="Tan P.W."/>
            <person name="Chan K.-G."/>
        </authorList>
    </citation>
    <scope>NUCLEOTIDE SEQUENCE [LARGE SCALE GENOMIC DNA]</scope>
    <source>
        <strain evidence="1 2">TPW30</strain>
    </source>
</reference>
<organism evidence="1 2">
    <name type="scientific">Brevundimonas nasdae</name>
    <dbReference type="NCBI Taxonomy" id="172043"/>
    <lineage>
        <taxon>Bacteria</taxon>
        <taxon>Pseudomonadati</taxon>
        <taxon>Pseudomonadota</taxon>
        <taxon>Alphaproteobacteria</taxon>
        <taxon>Caulobacterales</taxon>
        <taxon>Caulobacteraceae</taxon>
        <taxon>Brevundimonas</taxon>
    </lineage>
</organism>
<comment type="caution">
    <text evidence="1">The sequence shown here is derived from an EMBL/GenBank/DDBJ whole genome shotgun (WGS) entry which is preliminary data.</text>
</comment>